<evidence type="ECO:0000313" key="6">
    <source>
        <dbReference type="EMBL" id="QOK23475.1"/>
    </source>
</evidence>
<keyword evidence="3" id="KW-0547">Nucleotide-binding</keyword>
<dbReference type="EMBL" id="CP062789">
    <property type="protein sequence ID" value="QOK23475.1"/>
    <property type="molecule type" value="Genomic_DNA"/>
</dbReference>
<evidence type="ECO:0000256" key="4">
    <source>
        <dbReference type="ARBA" id="ARBA00022840"/>
    </source>
</evidence>
<dbReference type="GO" id="GO:0016887">
    <property type="term" value="F:ATP hydrolysis activity"/>
    <property type="evidence" value="ECO:0007669"/>
    <property type="project" value="InterPro"/>
</dbReference>
<dbReference type="InterPro" id="IPR017871">
    <property type="entry name" value="ABC_transporter-like_CS"/>
</dbReference>
<dbReference type="SUPFAM" id="SSF52540">
    <property type="entry name" value="P-loop containing nucleoside triphosphate hydrolases"/>
    <property type="match status" value="1"/>
</dbReference>
<name>A0A7L9J3A0_9MICO</name>
<dbReference type="InterPro" id="IPR027417">
    <property type="entry name" value="P-loop_NTPase"/>
</dbReference>
<dbReference type="InterPro" id="IPR003439">
    <property type="entry name" value="ABC_transporter-like_ATP-bd"/>
</dbReference>
<dbReference type="PROSITE" id="PS50893">
    <property type="entry name" value="ABC_TRANSPORTER_2"/>
    <property type="match status" value="1"/>
</dbReference>
<sequence length="225" mass="23503">MKDAVVRRGRWRLGPVTWCAQPGVTALVGANGAGKSTFLDLASGRLRPRAGKVTSTGRVAHLPQHVDFPFGVTARDCVEFAAAMTSPSGIDLQSAATQALSSVDLVSASGMVARKLSGGQQRRLAVAQIIVDSPPVIVLDEPFAGLDPLQRDALVDWIVGAGTRASVVVAMHDVEVVEQMADQLLVLADGEIAYAGRVDALSLDGGISTVPEAIRSLMQQPKVAS</sequence>
<evidence type="ECO:0000259" key="5">
    <source>
        <dbReference type="PROSITE" id="PS50893"/>
    </source>
</evidence>
<evidence type="ECO:0000313" key="7">
    <source>
        <dbReference type="Proteomes" id="UP000593998"/>
    </source>
</evidence>
<dbReference type="Proteomes" id="UP000593998">
    <property type="component" value="Chromosome"/>
</dbReference>
<evidence type="ECO:0000256" key="1">
    <source>
        <dbReference type="ARBA" id="ARBA00005417"/>
    </source>
</evidence>
<dbReference type="PANTHER" id="PTHR43335:SF2">
    <property type="entry name" value="ABC TRANSPORTER, ATP-BINDING PROTEIN"/>
    <property type="match status" value="1"/>
</dbReference>
<evidence type="ECO:0000256" key="3">
    <source>
        <dbReference type="ARBA" id="ARBA00022741"/>
    </source>
</evidence>
<dbReference type="InterPro" id="IPR003593">
    <property type="entry name" value="AAA+_ATPase"/>
</dbReference>
<dbReference type="GO" id="GO:0005524">
    <property type="term" value="F:ATP binding"/>
    <property type="evidence" value="ECO:0007669"/>
    <property type="project" value="UniProtKB-KW"/>
</dbReference>
<dbReference type="SMART" id="SM00382">
    <property type="entry name" value="AAA"/>
    <property type="match status" value="1"/>
</dbReference>
<dbReference type="AlphaFoldDB" id="A0A7L9J3A0"/>
<keyword evidence="4 6" id="KW-0067">ATP-binding</keyword>
<organism evidence="6 7">
    <name type="scientific">Janibacter indicus</name>
    <dbReference type="NCBI Taxonomy" id="857417"/>
    <lineage>
        <taxon>Bacteria</taxon>
        <taxon>Bacillati</taxon>
        <taxon>Actinomycetota</taxon>
        <taxon>Actinomycetes</taxon>
        <taxon>Micrococcales</taxon>
        <taxon>Intrasporangiaceae</taxon>
        <taxon>Janibacter</taxon>
    </lineage>
</organism>
<accession>A0A7L9J3A0</accession>
<feature type="domain" description="ABC transporter" evidence="5">
    <location>
        <begin position="1"/>
        <end position="214"/>
    </location>
</feature>
<reference evidence="6 7" key="1">
    <citation type="submission" date="2020-10" db="EMBL/GenBank/DDBJ databases">
        <title>Janibacter indicus TT2 genome sequence.</title>
        <authorList>
            <person name="Lee K."/>
            <person name="Ganzorig M."/>
        </authorList>
    </citation>
    <scope>NUCLEOTIDE SEQUENCE [LARGE SCALE GENOMIC DNA]</scope>
    <source>
        <strain evidence="6 7">TT2</strain>
    </source>
</reference>
<comment type="similarity">
    <text evidence="1">Belongs to the ABC transporter superfamily.</text>
</comment>
<proteinExistence type="inferred from homology"/>
<protein>
    <submittedName>
        <fullName evidence="6">ATP-binding cassette domain-containing protein</fullName>
    </submittedName>
</protein>
<dbReference type="PROSITE" id="PS00211">
    <property type="entry name" value="ABC_TRANSPORTER_1"/>
    <property type="match status" value="1"/>
</dbReference>
<dbReference type="Gene3D" id="3.40.50.300">
    <property type="entry name" value="P-loop containing nucleotide triphosphate hydrolases"/>
    <property type="match status" value="1"/>
</dbReference>
<gene>
    <name evidence="6" type="ORF">IGS73_03450</name>
</gene>
<dbReference type="PANTHER" id="PTHR43335">
    <property type="entry name" value="ABC TRANSPORTER, ATP-BINDING PROTEIN"/>
    <property type="match status" value="1"/>
</dbReference>
<keyword evidence="2" id="KW-0813">Transport</keyword>
<evidence type="ECO:0000256" key="2">
    <source>
        <dbReference type="ARBA" id="ARBA00022448"/>
    </source>
</evidence>
<dbReference type="Pfam" id="PF00005">
    <property type="entry name" value="ABC_tran"/>
    <property type="match status" value="1"/>
</dbReference>